<keyword evidence="6 8" id="KW-1133">Transmembrane helix</keyword>
<feature type="transmembrane region" description="Helical" evidence="8">
    <location>
        <begin position="93"/>
        <end position="111"/>
    </location>
</feature>
<dbReference type="EMBL" id="WMIE01000001">
    <property type="protein sequence ID" value="MTH77015.1"/>
    <property type="molecule type" value="Genomic_DNA"/>
</dbReference>
<feature type="transmembrane region" description="Helical" evidence="8">
    <location>
        <begin position="64"/>
        <end position="81"/>
    </location>
</feature>
<dbReference type="Gene3D" id="3.30.70.1450">
    <property type="entry name" value="Regulator of K+ conductance, C-terminal domain"/>
    <property type="match status" value="1"/>
</dbReference>
<organism evidence="10 11">
    <name type="scientific">Paracoccus aestuariivivens</name>
    <dbReference type="NCBI Taxonomy" id="1820333"/>
    <lineage>
        <taxon>Bacteria</taxon>
        <taxon>Pseudomonadati</taxon>
        <taxon>Pseudomonadota</taxon>
        <taxon>Alphaproteobacteria</taxon>
        <taxon>Rhodobacterales</taxon>
        <taxon>Paracoccaceae</taxon>
        <taxon>Paracoccus</taxon>
    </lineage>
</organism>
<dbReference type="PANTHER" id="PTHR30445:SF9">
    <property type="match status" value="1"/>
</dbReference>
<reference evidence="10 11" key="1">
    <citation type="submission" date="2019-11" db="EMBL/GenBank/DDBJ databases">
        <authorList>
            <person name="Dong K."/>
        </authorList>
    </citation>
    <scope>NUCLEOTIDE SEQUENCE [LARGE SCALE GENOMIC DNA]</scope>
    <source>
        <strain evidence="10 11">NBRC 111993</strain>
    </source>
</reference>
<name>A0A6L6J760_9RHOB</name>
<keyword evidence="3" id="KW-0813">Transport</keyword>
<dbReference type="NCBIfam" id="TIGR01625">
    <property type="entry name" value="YidE_YbjL_dupl"/>
    <property type="match status" value="1"/>
</dbReference>
<keyword evidence="5 8" id="KW-0812">Transmembrane</keyword>
<dbReference type="InterPro" id="IPR036721">
    <property type="entry name" value="RCK_C_sf"/>
</dbReference>
<keyword evidence="4" id="KW-1003">Cell membrane</keyword>
<dbReference type="Proteomes" id="UP000478183">
    <property type="component" value="Unassembled WGS sequence"/>
</dbReference>
<keyword evidence="7 8" id="KW-0472">Membrane</keyword>
<dbReference type="NCBIfam" id="TIGR03802">
    <property type="entry name" value="Asp_Ala_antiprt"/>
    <property type="match status" value="1"/>
</dbReference>
<dbReference type="GO" id="GO:0006813">
    <property type="term" value="P:potassium ion transport"/>
    <property type="evidence" value="ECO:0007669"/>
    <property type="project" value="InterPro"/>
</dbReference>
<dbReference type="InterPro" id="IPR050144">
    <property type="entry name" value="AAE_transporter"/>
</dbReference>
<dbReference type="InterPro" id="IPR006037">
    <property type="entry name" value="RCK_C"/>
</dbReference>
<evidence type="ECO:0000256" key="3">
    <source>
        <dbReference type="ARBA" id="ARBA00022448"/>
    </source>
</evidence>
<dbReference type="InterPro" id="IPR022457">
    <property type="entry name" value="Asp_Ala_antiprt"/>
</dbReference>
<dbReference type="OrthoDB" id="5166626at2"/>
<comment type="subcellular location">
    <subcellularLocation>
        <location evidence="1">Cell membrane</location>
        <topology evidence="1">Multi-pass membrane protein</topology>
    </subcellularLocation>
</comment>
<feature type="domain" description="RCK C-terminal" evidence="9">
    <location>
        <begin position="207"/>
        <end position="293"/>
    </location>
</feature>
<feature type="transmembrane region" description="Helical" evidence="8">
    <location>
        <begin position="452"/>
        <end position="472"/>
    </location>
</feature>
<evidence type="ECO:0000259" key="9">
    <source>
        <dbReference type="PROSITE" id="PS51202"/>
    </source>
</evidence>
<dbReference type="InterPro" id="IPR006512">
    <property type="entry name" value="YidE_YbjL"/>
</dbReference>
<feature type="transmembrane region" description="Helical" evidence="8">
    <location>
        <begin position="35"/>
        <end position="55"/>
    </location>
</feature>
<keyword evidence="11" id="KW-1185">Reference proteome</keyword>
<dbReference type="GO" id="GO:0005886">
    <property type="term" value="C:plasma membrane"/>
    <property type="evidence" value="ECO:0007669"/>
    <property type="project" value="UniProtKB-SubCell"/>
</dbReference>
<evidence type="ECO:0000256" key="1">
    <source>
        <dbReference type="ARBA" id="ARBA00004651"/>
    </source>
</evidence>
<evidence type="ECO:0000256" key="2">
    <source>
        <dbReference type="ARBA" id="ARBA00009854"/>
    </source>
</evidence>
<accession>A0A6L6J760</accession>
<evidence type="ECO:0000256" key="7">
    <source>
        <dbReference type="ARBA" id="ARBA00023136"/>
    </source>
</evidence>
<evidence type="ECO:0000256" key="5">
    <source>
        <dbReference type="ARBA" id="ARBA00022692"/>
    </source>
</evidence>
<dbReference type="SUPFAM" id="SSF116726">
    <property type="entry name" value="TrkA C-terminal domain-like"/>
    <property type="match status" value="2"/>
</dbReference>
<comment type="caution">
    <text evidence="10">The sequence shown here is derived from an EMBL/GenBank/DDBJ whole genome shotgun (WGS) entry which is preliminary data.</text>
</comment>
<feature type="transmembrane region" description="Helical" evidence="8">
    <location>
        <begin position="542"/>
        <end position="562"/>
    </location>
</feature>
<evidence type="ECO:0000313" key="10">
    <source>
        <dbReference type="EMBL" id="MTH77015.1"/>
    </source>
</evidence>
<dbReference type="PANTHER" id="PTHR30445">
    <property type="entry name" value="K(+)_H(+) ANTIPORTER SUBUNIT KHTT"/>
    <property type="match status" value="1"/>
</dbReference>
<dbReference type="PROSITE" id="PS51202">
    <property type="entry name" value="RCK_C"/>
    <property type="match status" value="1"/>
</dbReference>
<feature type="transmembrane region" description="Helical" evidence="8">
    <location>
        <begin position="118"/>
        <end position="138"/>
    </location>
</feature>
<feature type="transmembrane region" description="Helical" evidence="8">
    <location>
        <begin position="384"/>
        <end position="405"/>
    </location>
</feature>
<comment type="similarity">
    <text evidence="2">Belongs to the AAE transporter (TC 2.A.81) family.</text>
</comment>
<evidence type="ECO:0000256" key="6">
    <source>
        <dbReference type="ARBA" id="ARBA00022989"/>
    </source>
</evidence>
<dbReference type="RefSeq" id="WP_155094336.1">
    <property type="nucleotide sequence ID" value="NZ_WMIE01000001.1"/>
</dbReference>
<dbReference type="AlphaFoldDB" id="A0A6L6J760"/>
<evidence type="ECO:0000256" key="4">
    <source>
        <dbReference type="ARBA" id="ARBA00022475"/>
    </source>
</evidence>
<dbReference type="Pfam" id="PF02080">
    <property type="entry name" value="TrkA_C"/>
    <property type="match status" value="2"/>
</dbReference>
<dbReference type="GO" id="GO:0008324">
    <property type="term" value="F:monoatomic cation transmembrane transporter activity"/>
    <property type="evidence" value="ECO:0007669"/>
    <property type="project" value="InterPro"/>
</dbReference>
<sequence>MFGYIADTLRANPQLAIFLTLAVGYWVGARKFGSFSLGAVTGTLLAGVIIGQLGIEISSQVKSIFFIMFLFAVGFGVGPQFVRGIATDGLPQAIFAVVVSVLCLAVVWIAAKVSGYGAGLAAGLLAGAQTISASMGLATDAINGAGLPPDQAKAELDLMPVAYAITYLFGTIGTGWILAFLGPKMLGVNIAEACARYEREVLAGGSKDASHLSAWRARELRAYRVREGGVAVGKTPAQAEGLGEGERIFVERIRRDGELVSPGPDTVLKAGDVVAVSGKRDVLVNLFGETEEVDDRELLDIPVEAVDVLLTNKALDGRELIDLAREPYTRGVYLNSIRRGSMAVNIPVMPKTKLNRGDIVRVAGSSAHVAEFVKKVGFADRPQTVTNMVLVGLSIFIGGLIGAYVLPVRGIPITLSTSGGALIVGLIVGWLRTVKPQIGNIPQPTLWFMNSVGLNVFIAIVGITSGPTFVAGLKQAGFGLFFWGLFATAVPMLIAPYIGKYIFKFDDAINLGCCGGARTSTASVAMVGEVAKSDVPMLGYTVPYAVSNTLLTLWGLVIVLLII</sequence>
<feature type="transmembrane region" description="Helical" evidence="8">
    <location>
        <begin position="158"/>
        <end position="181"/>
    </location>
</feature>
<feature type="transmembrane region" description="Helical" evidence="8">
    <location>
        <begin position="478"/>
        <end position="498"/>
    </location>
</feature>
<gene>
    <name evidence="10" type="primary">aspT</name>
    <name evidence="10" type="ORF">GL286_04640</name>
</gene>
<protein>
    <submittedName>
        <fullName evidence="10">Aspartate-alanine antiporter</fullName>
    </submittedName>
</protein>
<proteinExistence type="inferred from homology"/>
<evidence type="ECO:0000256" key="8">
    <source>
        <dbReference type="SAM" id="Phobius"/>
    </source>
</evidence>
<feature type="transmembrane region" description="Helical" evidence="8">
    <location>
        <begin position="12"/>
        <end position="29"/>
    </location>
</feature>
<evidence type="ECO:0000313" key="11">
    <source>
        <dbReference type="Proteomes" id="UP000478183"/>
    </source>
</evidence>
<feature type="transmembrane region" description="Helical" evidence="8">
    <location>
        <begin position="411"/>
        <end position="431"/>
    </location>
</feature>
<dbReference type="Pfam" id="PF06826">
    <property type="entry name" value="Asp-Al_Ex"/>
    <property type="match status" value="2"/>
</dbReference>